<keyword evidence="4" id="KW-0963">Cytoplasm</keyword>
<keyword evidence="7" id="KW-1185">Reference proteome</keyword>
<comment type="function">
    <text evidence="4">DNA-dependent RNA polymerase (RNAP) catalyzes the transcription of DNA into RNA using the four ribonucleoside triphosphates as substrates.</text>
</comment>
<evidence type="ECO:0000256" key="1">
    <source>
        <dbReference type="ARBA" id="ARBA00022478"/>
    </source>
</evidence>
<dbReference type="PATRIC" id="fig|113653.22.peg.1042"/>
<feature type="domain" description="RNA polymerase subunit H/Rpb5 C-terminal" evidence="5">
    <location>
        <begin position="6"/>
        <end position="77"/>
    </location>
</feature>
<evidence type="ECO:0000256" key="2">
    <source>
        <dbReference type="ARBA" id="ARBA00023163"/>
    </source>
</evidence>
<evidence type="ECO:0000256" key="4">
    <source>
        <dbReference type="HAMAP-Rule" id="MF_00025"/>
    </source>
</evidence>
<dbReference type="EC" id="2.7.7.6" evidence="4"/>
<accession>A0A0F7IHY3</accession>
<dbReference type="SUPFAM" id="SSF55287">
    <property type="entry name" value="RPB5-like RNA polymerase subunit"/>
    <property type="match status" value="1"/>
</dbReference>
<dbReference type="Proteomes" id="UP000034723">
    <property type="component" value="Chromosome"/>
</dbReference>
<keyword evidence="2 4" id="KW-0804">Transcription</keyword>
<dbReference type="KEGG" id="gah:GAH_01045"/>
<dbReference type="PANTHER" id="PTHR10535:SF0">
    <property type="entry name" value="DNA-DIRECTED RNA POLYMERASES I, II, AND III SUBUNIT RPABC1"/>
    <property type="match status" value="1"/>
</dbReference>
<evidence type="ECO:0000313" key="6">
    <source>
        <dbReference type="EMBL" id="AKG91632.1"/>
    </source>
</evidence>
<dbReference type="FunCoup" id="A0A0F7IHY3">
    <property type="interactions" value="2"/>
</dbReference>
<evidence type="ECO:0000259" key="5">
    <source>
        <dbReference type="Pfam" id="PF01191"/>
    </source>
</evidence>
<dbReference type="PROSITE" id="PS01110">
    <property type="entry name" value="RNA_POL_H_23KD"/>
    <property type="match status" value="1"/>
</dbReference>
<dbReference type="GO" id="GO:0000428">
    <property type="term" value="C:DNA-directed RNA polymerase complex"/>
    <property type="evidence" value="ECO:0007669"/>
    <property type="project" value="UniProtKB-KW"/>
</dbReference>
<dbReference type="InterPro" id="IPR020608">
    <property type="entry name" value="RNA_pol_subH/Rpb5_CS"/>
</dbReference>
<dbReference type="AlphaFoldDB" id="A0A0F7IHY3"/>
<comment type="subunit">
    <text evidence="4">Part of the RNA polymerase complex.</text>
</comment>
<dbReference type="InterPro" id="IPR035913">
    <property type="entry name" value="RPB5-like_sf"/>
</dbReference>
<comment type="catalytic activity">
    <reaction evidence="4">
        <text>RNA(n) + a ribonucleoside 5'-triphosphate = RNA(n+1) + diphosphate</text>
        <dbReference type="Rhea" id="RHEA:21248"/>
        <dbReference type="Rhea" id="RHEA-COMP:14527"/>
        <dbReference type="Rhea" id="RHEA-COMP:17342"/>
        <dbReference type="ChEBI" id="CHEBI:33019"/>
        <dbReference type="ChEBI" id="CHEBI:61557"/>
        <dbReference type="ChEBI" id="CHEBI:140395"/>
        <dbReference type="EC" id="2.7.7.6"/>
    </reaction>
</comment>
<comment type="subcellular location">
    <subcellularLocation>
        <location evidence="4">Cytoplasm</location>
    </subcellularLocation>
</comment>
<dbReference type="PANTHER" id="PTHR10535">
    <property type="entry name" value="DNA-DIRECTED RNA POLYMERASES I, II, AND III SUBUNIT RPABC1"/>
    <property type="match status" value="1"/>
</dbReference>
<dbReference type="InterPro" id="IPR000783">
    <property type="entry name" value="RNA_pol_subH/Rpb5_C"/>
</dbReference>
<evidence type="ECO:0000256" key="3">
    <source>
        <dbReference type="ARBA" id="ARBA00025765"/>
    </source>
</evidence>
<dbReference type="NCBIfam" id="NF007129">
    <property type="entry name" value="PRK09570.1"/>
    <property type="match status" value="1"/>
</dbReference>
<proteinExistence type="inferred from homology"/>
<organism evidence="6 7">
    <name type="scientific">Geoglobus ahangari</name>
    <dbReference type="NCBI Taxonomy" id="113653"/>
    <lineage>
        <taxon>Archaea</taxon>
        <taxon>Methanobacteriati</taxon>
        <taxon>Methanobacteriota</taxon>
        <taxon>Archaeoglobi</taxon>
        <taxon>Archaeoglobales</taxon>
        <taxon>Archaeoglobaceae</taxon>
        <taxon>Geoglobus</taxon>
    </lineage>
</organism>
<protein>
    <recommendedName>
        <fullName evidence="4">DNA-directed RNA polymerase subunit Rpo5</fullName>
        <ecNumber evidence="4">2.7.7.6</ecNumber>
    </recommendedName>
    <alternativeName>
        <fullName evidence="4">DNA-directed RNA polymerase subunit H</fullName>
    </alternativeName>
</protein>
<evidence type="ECO:0000313" key="7">
    <source>
        <dbReference type="Proteomes" id="UP000034723"/>
    </source>
</evidence>
<dbReference type="GO" id="GO:0005737">
    <property type="term" value="C:cytoplasm"/>
    <property type="evidence" value="ECO:0007669"/>
    <property type="project" value="UniProtKB-SubCell"/>
</dbReference>
<dbReference type="GO" id="GO:0006366">
    <property type="term" value="P:transcription by RNA polymerase II"/>
    <property type="evidence" value="ECO:0007669"/>
    <property type="project" value="TreeGrafter"/>
</dbReference>
<reference evidence="6 7" key="1">
    <citation type="submission" date="2015-04" db="EMBL/GenBank/DDBJ databases">
        <title>The complete genome sequence of the hyperthermophilic, obligate iron-reducing archaeon Geoglobus ahangari strain 234T.</title>
        <authorList>
            <person name="Manzella M.P."/>
            <person name="Holmes D.E."/>
            <person name="Rocheleau J.M."/>
            <person name="Chung A."/>
            <person name="Reguera G."/>
            <person name="Kashefi K."/>
        </authorList>
    </citation>
    <scope>NUCLEOTIDE SEQUENCE [LARGE SCALE GENOMIC DNA]</scope>
    <source>
        <strain evidence="6 7">234</strain>
    </source>
</reference>
<dbReference type="GO" id="GO:0003677">
    <property type="term" value="F:DNA binding"/>
    <property type="evidence" value="ECO:0007669"/>
    <property type="project" value="InterPro"/>
</dbReference>
<dbReference type="STRING" id="113653.GAH_01045"/>
<gene>
    <name evidence="4" type="primary">rpo5</name>
    <name evidence="4" type="synonym">rpoH</name>
    <name evidence="6" type="ORF">GAH_01045</name>
</gene>
<dbReference type="GO" id="GO:0003899">
    <property type="term" value="F:DNA-directed RNA polymerase activity"/>
    <property type="evidence" value="ECO:0007669"/>
    <property type="project" value="UniProtKB-UniRule"/>
</dbReference>
<dbReference type="InParanoid" id="A0A0F7IHY3"/>
<keyword evidence="4 6" id="KW-0548">Nucleotidyltransferase</keyword>
<keyword evidence="4 6" id="KW-0808">Transferase</keyword>
<dbReference type="Gene3D" id="3.90.940.20">
    <property type="entry name" value="RPB5-like RNA polymerase subunit"/>
    <property type="match status" value="1"/>
</dbReference>
<name>A0A0F7IHY3_9EURY</name>
<dbReference type="Pfam" id="PF01191">
    <property type="entry name" value="RNA_pol_Rpb5_C"/>
    <property type="match status" value="1"/>
</dbReference>
<dbReference type="GO" id="GO:0042797">
    <property type="term" value="P:tRNA transcription by RNA polymerase III"/>
    <property type="evidence" value="ECO:0007669"/>
    <property type="project" value="TreeGrafter"/>
</dbReference>
<dbReference type="HOGENOM" id="CLU_058320_4_0_2"/>
<sequence length="78" mass="8925">MDMKIRLQDHILVPKHELLSEEEAKEVLETLGIRKEDLPKIRADDPIAKEIGAKPGDIVRIIREDELVGRSVAYRLVI</sequence>
<dbReference type="HAMAP" id="MF_00025">
    <property type="entry name" value="RNApol_Rpo5_RPB5"/>
    <property type="match status" value="1"/>
</dbReference>
<dbReference type="GO" id="GO:0006362">
    <property type="term" value="P:transcription elongation by RNA polymerase I"/>
    <property type="evidence" value="ECO:0007669"/>
    <property type="project" value="TreeGrafter"/>
</dbReference>
<keyword evidence="1 4" id="KW-0240">DNA-directed RNA polymerase</keyword>
<dbReference type="EMBL" id="CP011267">
    <property type="protein sequence ID" value="AKG91632.1"/>
    <property type="molecule type" value="Genomic_DNA"/>
</dbReference>
<comment type="similarity">
    <text evidence="3 4">Belongs to the archaeal Rpo5/eukaryotic RPB5 RNA polymerase subunit family.</text>
</comment>
<dbReference type="InterPro" id="IPR014381">
    <property type="entry name" value="Arch_Rpo5/euc_Rpb5"/>
</dbReference>